<accession>A0ABR1Z461</accession>
<name>A0ABR1Z461_9PEZI</name>
<proteinExistence type="predicted"/>
<dbReference type="Proteomes" id="UP001492380">
    <property type="component" value="Unassembled WGS sequence"/>
</dbReference>
<gene>
    <name evidence="1" type="ORF">HDK90DRAFT_33573</name>
</gene>
<organism evidence="1 2">
    <name type="scientific">Phyllosticta capitalensis</name>
    <dbReference type="NCBI Taxonomy" id="121624"/>
    <lineage>
        <taxon>Eukaryota</taxon>
        <taxon>Fungi</taxon>
        <taxon>Dikarya</taxon>
        <taxon>Ascomycota</taxon>
        <taxon>Pezizomycotina</taxon>
        <taxon>Dothideomycetes</taxon>
        <taxon>Dothideomycetes incertae sedis</taxon>
        <taxon>Botryosphaeriales</taxon>
        <taxon>Phyllostictaceae</taxon>
        <taxon>Phyllosticta</taxon>
    </lineage>
</organism>
<evidence type="ECO:0000313" key="1">
    <source>
        <dbReference type="EMBL" id="KAK8247163.1"/>
    </source>
</evidence>
<reference evidence="1 2" key="1">
    <citation type="submission" date="2024-04" db="EMBL/GenBank/DDBJ databases">
        <title>Phyllosticta paracitricarpa is synonymous to the EU quarantine fungus P. citricarpa based on phylogenomic analyses.</title>
        <authorList>
            <consortium name="Lawrence Berkeley National Laboratory"/>
            <person name="Van Ingen-Buijs V.A."/>
            <person name="Van Westerhoven A.C."/>
            <person name="Haridas S."/>
            <person name="Skiadas P."/>
            <person name="Martin F."/>
            <person name="Groenewald J.Z."/>
            <person name="Crous P.W."/>
            <person name="Seidl M.F."/>
        </authorList>
    </citation>
    <scope>NUCLEOTIDE SEQUENCE [LARGE SCALE GENOMIC DNA]</scope>
    <source>
        <strain evidence="1 2">CBS 123374</strain>
    </source>
</reference>
<comment type="caution">
    <text evidence="1">The sequence shown here is derived from an EMBL/GenBank/DDBJ whole genome shotgun (WGS) entry which is preliminary data.</text>
</comment>
<dbReference type="EMBL" id="JBBWRZ010000001">
    <property type="protein sequence ID" value="KAK8247163.1"/>
    <property type="molecule type" value="Genomic_DNA"/>
</dbReference>
<keyword evidence="2" id="KW-1185">Reference proteome</keyword>
<sequence>MESTNASRQLLHAIFARAVIGTAGLLSNSGYRLDEPKGTQGSARGLSQATLEMLCRTMLGGGQTGSSMASWAILAKEIWILISLSVQKNQRDCLWLFGGGVQGIRGDGPAGCHSLGQCTSSCSVAAVGFCHQNGRSDRANHMGPWHSVTAARAVGRVNMADFDCLLDGSRAGQQGGSIVLGIDLGSFKRVTAWMVPVVSMLLTI</sequence>
<protein>
    <submittedName>
        <fullName evidence="1">Uncharacterized protein</fullName>
    </submittedName>
</protein>
<evidence type="ECO:0000313" key="2">
    <source>
        <dbReference type="Proteomes" id="UP001492380"/>
    </source>
</evidence>